<dbReference type="GO" id="GO:0003684">
    <property type="term" value="F:damaged DNA binding"/>
    <property type="evidence" value="ECO:0007669"/>
    <property type="project" value="InterPro"/>
</dbReference>
<dbReference type="GO" id="GO:0005634">
    <property type="term" value="C:nucleus"/>
    <property type="evidence" value="ECO:0007669"/>
    <property type="project" value="TreeGrafter"/>
</dbReference>
<evidence type="ECO:0000256" key="9">
    <source>
        <dbReference type="ARBA" id="ARBA00023295"/>
    </source>
</evidence>
<dbReference type="AlphaFoldDB" id="A0A553I5Z4"/>
<gene>
    <name evidence="12" type="ORF">FHL15_003573</name>
</gene>
<keyword evidence="4" id="KW-0378">Hydrolase</keyword>
<dbReference type="EMBL" id="VFLP01000015">
    <property type="protein sequence ID" value="TRX95615.1"/>
    <property type="molecule type" value="Genomic_DNA"/>
</dbReference>
<evidence type="ECO:0000256" key="3">
    <source>
        <dbReference type="ARBA" id="ARBA00022763"/>
    </source>
</evidence>
<dbReference type="GO" id="GO:0008534">
    <property type="term" value="F:oxidized purine nucleobase lesion DNA N-glycosylase activity"/>
    <property type="evidence" value="ECO:0007669"/>
    <property type="project" value="UniProtKB-EC"/>
</dbReference>
<feature type="region of interest" description="Disordered" evidence="10">
    <location>
        <begin position="277"/>
        <end position="389"/>
    </location>
</feature>
<sequence>MPEIAEVGKKISKVVAQDDSNVFGKVGTTGSAFQAALTGKRVMSAGSQGKYFWLELDTPPHPVMHFGMTGWIHIRGEQTAYTRYADRMNNADKEAWPPKFWKFHLETEGDPKVCVAYTDARRFGRIRLVDCPGAEIRSNSPLVENGPDPVVDREIFTEEYLSKKMKGRHVPIKALLLDQAMISGIGNWVGDEIMYQAELHPEQYSDDFSDAEIGKLYKAICYVCDTAVKNLGDSDQFPKDWLFHHRWGKGKKDAAKTLPNGEKIMFLQVGGRTSCVVPSRQKKTGRVVAGVKEEEPEPEPETKIKKEKKKSRFFDADQDESDSQETQPKKRTKKLSQKGVKKEDDESPSIDGADLKPKKGSRTTVEKSAAAAAPDTGRRRSTRLSKSAS</sequence>
<dbReference type="Pfam" id="PF06831">
    <property type="entry name" value="H2TH"/>
    <property type="match status" value="1"/>
</dbReference>
<protein>
    <recommendedName>
        <fullName evidence="11">Formamidopyrimidine-DNA glycosylase catalytic domain-containing protein</fullName>
    </recommendedName>
</protein>
<evidence type="ECO:0000313" key="12">
    <source>
        <dbReference type="EMBL" id="TRX95615.1"/>
    </source>
</evidence>
<reference evidence="13" key="1">
    <citation type="submission" date="2019-06" db="EMBL/GenBank/DDBJ databases">
        <title>Draft genome sequence of the griseofulvin-producing fungus Xylaria cubensis strain G536.</title>
        <authorList>
            <person name="Mead M.E."/>
            <person name="Raja H.A."/>
            <person name="Steenwyk J.L."/>
            <person name="Knowles S.L."/>
            <person name="Oberlies N.H."/>
            <person name="Rokas A."/>
        </authorList>
    </citation>
    <scope>NUCLEOTIDE SEQUENCE [LARGE SCALE GENOMIC DNA]</scope>
    <source>
        <strain evidence="13">G536</strain>
    </source>
</reference>
<dbReference type="SMART" id="SM01232">
    <property type="entry name" value="H2TH"/>
    <property type="match status" value="1"/>
</dbReference>
<keyword evidence="5" id="KW-0238">DNA-binding</keyword>
<dbReference type="Pfam" id="PF01149">
    <property type="entry name" value="Fapy_DNA_glyco"/>
    <property type="match status" value="1"/>
</dbReference>
<dbReference type="GO" id="GO:0016829">
    <property type="term" value="F:lyase activity"/>
    <property type="evidence" value="ECO:0007669"/>
    <property type="project" value="UniProtKB-KW"/>
</dbReference>
<dbReference type="OrthoDB" id="444592at2759"/>
<evidence type="ECO:0000256" key="4">
    <source>
        <dbReference type="ARBA" id="ARBA00022801"/>
    </source>
</evidence>
<keyword evidence="6" id="KW-0234">DNA repair</keyword>
<keyword evidence="13" id="KW-1185">Reference proteome</keyword>
<dbReference type="GO" id="GO:0006284">
    <property type="term" value="P:base-excision repair"/>
    <property type="evidence" value="ECO:0007669"/>
    <property type="project" value="InterPro"/>
</dbReference>
<name>A0A553I5Z4_9PEZI</name>
<evidence type="ECO:0000313" key="13">
    <source>
        <dbReference type="Proteomes" id="UP000319160"/>
    </source>
</evidence>
<comment type="caution">
    <text evidence="12">The sequence shown here is derived from an EMBL/GenBank/DDBJ whole genome shotgun (WGS) entry which is preliminary data.</text>
</comment>
<dbReference type="Gene3D" id="1.10.8.50">
    <property type="match status" value="1"/>
</dbReference>
<dbReference type="PANTHER" id="PTHR22993:SF9">
    <property type="entry name" value="FORMAMIDOPYRIMIDINE-DNA GLYCOSYLASE"/>
    <property type="match status" value="1"/>
</dbReference>
<dbReference type="SUPFAM" id="SSF81624">
    <property type="entry name" value="N-terminal domain of MutM-like DNA repair proteins"/>
    <property type="match status" value="1"/>
</dbReference>
<dbReference type="STRING" id="2512241.A0A553I5Z4"/>
<comment type="similarity">
    <text evidence="2">Belongs to the FPG family.</text>
</comment>
<keyword evidence="8" id="KW-0511">Multifunctional enzyme</keyword>
<evidence type="ECO:0000256" key="8">
    <source>
        <dbReference type="ARBA" id="ARBA00023268"/>
    </source>
</evidence>
<evidence type="ECO:0000256" key="5">
    <source>
        <dbReference type="ARBA" id="ARBA00023125"/>
    </source>
</evidence>
<proteinExistence type="inferred from homology"/>
<dbReference type="InterPro" id="IPR012319">
    <property type="entry name" value="FPG_cat"/>
</dbReference>
<keyword evidence="9" id="KW-0326">Glycosidase</keyword>
<dbReference type="Gene3D" id="3.20.190.10">
    <property type="entry name" value="MutM-like, N-terminal"/>
    <property type="match status" value="1"/>
</dbReference>
<dbReference type="InterPro" id="IPR015886">
    <property type="entry name" value="H2TH_FPG"/>
</dbReference>
<evidence type="ECO:0000259" key="11">
    <source>
        <dbReference type="PROSITE" id="PS51068"/>
    </source>
</evidence>
<evidence type="ECO:0000256" key="6">
    <source>
        <dbReference type="ARBA" id="ARBA00023204"/>
    </source>
</evidence>
<dbReference type="InterPro" id="IPR010979">
    <property type="entry name" value="Ribosomal_uS13-like_H2TH"/>
</dbReference>
<organism evidence="12 13">
    <name type="scientific">Xylaria flabelliformis</name>
    <dbReference type="NCBI Taxonomy" id="2512241"/>
    <lineage>
        <taxon>Eukaryota</taxon>
        <taxon>Fungi</taxon>
        <taxon>Dikarya</taxon>
        <taxon>Ascomycota</taxon>
        <taxon>Pezizomycotina</taxon>
        <taxon>Sordariomycetes</taxon>
        <taxon>Xylariomycetidae</taxon>
        <taxon>Xylariales</taxon>
        <taxon>Xylariaceae</taxon>
        <taxon>Xylaria</taxon>
    </lineage>
</organism>
<evidence type="ECO:0000256" key="7">
    <source>
        <dbReference type="ARBA" id="ARBA00023239"/>
    </source>
</evidence>
<dbReference type="CDD" id="cd08972">
    <property type="entry name" value="PF_Nei_N"/>
    <property type="match status" value="1"/>
</dbReference>
<accession>A0A553I5Z4</accession>
<keyword evidence="3" id="KW-0227">DNA damage</keyword>
<keyword evidence="7" id="KW-0456">Lyase</keyword>
<dbReference type="SMART" id="SM00898">
    <property type="entry name" value="Fapy_DNA_glyco"/>
    <property type="match status" value="1"/>
</dbReference>
<dbReference type="PROSITE" id="PS51068">
    <property type="entry name" value="FPG_CAT"/>
    <property type="match status" value="1"/>
</dbReference>
<dbReference type="GO" id="GO:0008270">
    <property type="term" value="F:zinc ion binding"/>
    <property type="evidence" value="ECO:0007669"/>
    <property type="project" value="InterPro"/>
</dbReference>
<evidence type="ECO:0000256" key="2">
    <source>
        <dbReference type="ARBA" id="ARBA00009409"/>
    </source>
</evidence>
<dbReference type="PANTHER" id="PTHR22993">
    <property type="entry name" value="FORMAMIDOPYRIMIDINE-DNA GLYCOSYLASE"/>
    <property type="match status" value="1"/>
</dbReference>
<evidence type="ECO:0000256" key="10">
    <source>
        <dbReference type="SAM" id="MobiDB-lite"/>
    </source>
</evidence>
<dbReference type="FunFam" id="1.10.8.50:FF:000009">
    <property type="entry name" value="Formamidopyrimidine-DNA glycosylase"/>
    <property type="match status" value="1"/>
</dbReference>
<evidence type="ECO:0000256" key="1">
    <source>
        <dbReference type="ARBA" id="ARBA00001668"/>
    </source>
</evidence>
<dbReference type="GO" id="GO:0003906">
    <property type="term" value="F:DNA-(apurinic or apyrimidinic site) endonuclease activity"/>
    <property type="evidence" value="ECO:0007669"/>
    <property type="project" value="InterPro"/>
</dbReference>
<dbReference type="SUPFAM" id="SSF46946">
    <property type="entry name" value="S13-like H2TH domain"/>
    <property type="match status" value="1"/>
</dbReference>
<dbReference type="Proteomes" id="UP000319160">
    <property type="component" value="Unassembled WGS sequence"/>
</dbReference>
<feature type="domain" description="Formamidopyrimidine-DNA glycosylase catalytic" evidence="11">
    <location>
        <begin position="1"/>
        <end position="124"/>
    </location>
</feature>
<comment type="catalytic activity">
    <reaction evidence="1">
        <text>Hydrolysis of DNA containing ring-opened 7-methylguanine residues, releasing 2,6-diamino-4-hydroxy-5-(N-methyl)formamidopyrimidine.</text>
        <dbReference type="EC" id="3.2.2.23"/>
    </reaction>
</comment>
<dbReference type="InterPro" id="IPR035937">
    <property type="entry name" value="FPG_N"/>
</dbReference>